<dbReference type="RefSeq" id="WP_185048248.1">
    <property type="nucleotide sequence ID" value="NZ_BAABIX010000076.1"/>
</dbReference>
<dbReference type="AlphaFoldDB" id="A0A840P5X8"/>
<dbReference type="EMBL" id="JACHGN010000002">
    <property type="protein sequence ID" value="MBB5131415.1"/>
    <property type="molecule type" value="Genomic_DNA"/>
</dbReference>
<sequence>MALVHRLTNQLHPLPPDPTNLEPTDTDVIRLSVDWHAVVLRDGMAVIGMRPDQGTHDPYFGYAEVYLRSTYLDAILLGLLQNHRLTHLEVIATLDSAKTTAMADLEQQISTFRHQIWAQHLTPHGTPNKLLTVYQSQHTLRERFEQLLTEISDFNRLTRDDESHHANSAIVVLTLLTVPADISLAILEVLQTSSPSWPPPVSFLRPSFSAHAPRVSPYAHYAAA</sequence>
<keyword evidence="2" id="KW-1185">Reference proteome</keyword>
<comment type="caution">
    <text evidence="1">The sequence shown here is derived from an EMBL/GenBank/DDBJ whole genome shotgun (WGS) entry which is preliminary data.</text>
</comment>
<name>A0A840P5X8_9ACTN</name>
<reference evidence="1 2" key="1">
    <citation type="submission" date="2020-08" db="EMBL/GenBank/DDBJ databases">
        <title>Genomic Encyclopedia of Type Strains, Phase IV (KMG-IV): sequencing the most valuable type-strain genomes for metagenomic binning, comparative biology and taxonomic classification.</title>
        <authorList>
            <person name="Goeker M."/>
        </authorList>
    </citation>
    <scope>NUCLEOTIDE SEQUENCE [LARGE SCALE GENOMIC DNA]</scope>
    <source>
        <strain evidence="1 2">DSM 45615</strain>
    </source>
</reference>
<protein>
    <submittedName>
        <fullName evidence="1">Uncharacterized protein</fullName>
    </submittedName>
</protein>
<organism evidence="1 2">
    <name type="scientific">Thermocatellispora tengchongensis</name>
    <dbReference type="NCBI Taxonomy" id="1073253"/>
    <lineage>
        <taxon>Bacteria</taxon>
        <taxon>Bacillati</taxon>
        <taxon>Actinomycetota</taxon>
        <taxon>Actinomycetes</taxon>
        <taxon>Streptosporangiales</taxon>
        <taxon>Streptosporangiaceae</taxon>
        <taxon>Thermocatellispora</taxon>
    </lineage>
</organism>
<gene>
    <name evidence="1" type="ORF">HNP84_001121</name>
</gene>
<evidence type="ECO:0000313" key="2">
    <source>
        <dbReference type="Proteomes" id="UP000578449"/>
    </source>
</evidence>
<evidence type="ECO:0000313" key="1">
    <source>
        <dbReference type="EMBL" id="MBB5131415.1"/>
    </source>
</evidence>
<dbReference type="Proteomes" id="UP000578449">
    <property type="component" value="Unassembled WGS sequence"/>
</dbReference>
<proteinExistence type="predicted"/>
<accession>A0A840P5X8</accession>